<dbReference type="WBParaSite" id="PS1159_v2.g10068.t1">
    <property type="protein sequence ID" value="PS1159_v2.g10068.t1"/>
    <property type="gene ID" value="PS1159_v2.g10068"/>
</dbReference>
<sequence>MYGYGCYEDFVNACKYKQSKITEDAKGNKNFKYNDETVIAVSCGDDQPENCAVIRHDTIIRNDPNISESFGSKHGNYAPYHCIYDNSPISIARSYPNTTCSECVQFICTDNDRVMIGYGCLEDFERICKNIPTNVMQKIKANPKNYFYVDKNALMITCSYKDDCQIVAAEKYGNTIPYNFILSQSFKKFNMENCSYEPLHQPKRTDNSANNIQVSKMIVFGFIFIYFL</sequence>
<accession>A0AC35EUB4</accession>
<dbReference type="Proteomes" id="UP000887580">
    <property type="component" value="Unplaced"/>
</dbReference>
<proteinExistence type="predicted"/>
<protein>
    <submittedName>
        <fullName evidence="2">Uncharacterized protein</fullName>
    </submittedName>
</protein>
<name>A0AC35EUB4_9BILA</name>
<reference evidence="2" key="1">
    <citation type="submission" date="2022-11" db="UniProtKB">
        <authorList>
            <consortium name="WormBaseParasite"/>
        </authorList>
    </citation>
    <scope>IDENTIFICATION</scope>
</reference>
<evidence type="ECO:0000313" key="2">
    <source>
        <dbReference type="WBParaSite" id="PS1159_v2.g10068.t1"/>
    </source>
</evidence>
<organism evidence="1 2">
    <name type="scientific">Panagrolaimus sp. PS1159</name>
    <dbReference type="NCBI Taxonomy" id="55785"/>
    <lineage>
        <taxon>Eukaryota</taxon>
        <taxon>Metazoa</taxon>
        <taxon>Ecdysozoa</taxon>
        <taxon>Nematoda</taxon>
        <taxon>Chromadorea</taxon>
        <taxon>Rhabditida</taxon>
        <taxon>Tylenchina</taxon>
        <taxon>Panagrolaimomorpha</taxon>
        <taxon>Panagrolaimoidea</taxon>
        <taxon>Panagrolaimidae</taxon>
        <taxon>Panagrolaimus</taxon>
    </lineage>
</organism>
<evidence type="ECO:0000313" key="1">
    <source>
        <dbReference type="Proteomes" id="UP000887580"/>
    </source>
</evidence>